<organism evidence="2 3">
    <name type="scientific">Acidianus manzaensis</name>
    <dbReference type="NCBI Taxonomy" id="282676"/>
    <lineage>
        <taxon>Archaea</taxon>
        <taxon>Thermoproteota</taxon>
        <taxon>Thermoprotei</taxon>
        <taxon>Sulfolobales</taxon>
        <taxon>Sulfolobaceae</taxon>
        <taxon>Acidianus</taxon>
    </lineage>
</organism>
<gene>
    <name evidence="2" type="ORF">B6F84_11530</name>
</gene>
<proteinExistence type="predicted"/>
<feature type="domain" description="DNA/RNA-binding protein Alba-like" evidence="1">
    <location>
        <begin position="7"/>
        <end position="68"/>
    </location>
</feature>
<dbReference type="KEGG" id="aman:B6F84_11530"/>
<evidence type="ECO:0000313" key="3">
    <source>
        <dbReference type="Proteomes" id="UP000193404"/>
    </source>
</evidence>
<dbReference type="Pfam" id="PF01918">
    <property type="entry name" value="Alba"/>
    <property type="match status" value="1"/>
</dbReference>
<dbReference type="AlphaFoldDB" id="A0A1W6K3R5"/>
<dbReference type="OrthoDB" id="10360at2157"/>
<evidence type="ECO:0000259" key="1">
    <source>
        <dbReference type="Pfam" id="PF01918"/>
    </source>
</evidence>
<reference evidence="2 3" key="1">
    <citation type="submission" date="2017-03" db="EMBL/GenBank/DDBJ databases">
        <title>Sulfur activation and transportation mechanism of thermophilic Archaea Acidianus manzaensis YN-25.</title>
        <authorList>
            <person name="Ma Y."/>
            <person name="Yang Y."/>
            <person name="Xia J."/>
        </authorList>
    </citation>
    <scope>NUCLEOTIDE SEQUENCE [LARGE SCALE GENOMIC DNA]</scope>
    <source>
        <strain evidence="2 3">YN-25</strain>
    </source>
</reference>
<dbReference type="Proteomes" id="UP000193404">
    <property type="component" value="Chromosome"/>
</dbReference>
<keyword evidence="2" id="KW-0238">DNA-binding</keyword>
<dbReference type="GO" id="GO:0003677">
    <property type="term" value="F:DNA binding"/>
    <property type="evidence" value="ECO:0007669"/>
    <property type="project" value="UniProtKB-KW"/>
</dbReference>
<dbReference type="Gene3D" id="3.30.110.20">
    <property type="entry name" value="Alba-like domain"/>
    <property type="match status" value="1"/>
</dbReference>
<dbReference type="STRING" id="282676.B6F84_11530"/>
<accession>A0A1W6K3R5</accession>
<evidence type="ECO:0000313" key="2">
    <source>
        <dbReference type="EMBL" id="ARM77179.1"/>
    </source>
</evidence>
<dbReference type="EMBL" id="CP020477">
    <property type="protein sequence ID" value="ARM77179.1"/>
    <property type="molecule type" value="Genomic_DNA"/>
</dbReference>
<dbReference type="SUPFAM" id="SSF82704">
    <property type="entry name" value="AlbA-like"/>
    <property type="match status" value="1"/>
</dbReference>
<keyword evidence="3" id="KW-1185">Reference proteome</keyword>
<dbReference type="InterPro" id="IPR036882">
    <property type="entry name" value="Alba-like_dom_sf"/>
</dbReference>
<dbReference type="InterPro" id="IPR002775">
    <property type="entry name" value="DNA/RNA-bd_Alba-like"/>
</dbReference>
<name>A0A1W6K3R5_9CREN</name>
<sequence length="88" mass="10262">MNKPYQIIVSRSKSIEDYVLEIIEALNHNTEEVEIKGSGWDINKVADIYNSVKEKLKDGVTLDYITIGSETKDRRRISYLLLRIKRAY</sequence>
<protein>
    <submittedName>
        <fullName evidence="2">DNA-binding protein</fullName>
    </submittedName>
</protein>